<protein>
    <recommendedName>
        <fullName evidence="4">Acid-resistance membrane protein</fullName>
    </recommendedName>
</protein>
<gene>
    <name evidence="2" type="ORF">AS592_02560</name>
</gene>
<reference evidence="2 3" key="1">
    <citation type="submission" date="2015-11" db="EMBL/GenBank/DDBJ databases">
        <title>Draft genome of Sulfurovum riftiae 1812E, a member of the Epsilonproteobacteria isolated from the tube of the deep-sea hydrothermal vent tubewom Riftia pachyptila.</title>
        <authorList>
            <person name="Vetriani C."/>
            <person name="Giovannelli D."/>
        </authorList>
    </citation>
    <scope>NUCLEOTIDE SEQUENCE [LARGE SCALE GENOMIC DNA]</scope>
    <source>
        <strain evidence="2 3">1812E</strain>
    </source>
</reference>
<comment type="caution">
    <text evidence="2">The sequence shown here is derived from an EMBL/GenBank/DDBJ whole genome shotgun (WGS) entry which is preliminary data.</text>
</comment>
<sequence>MWKVPKEIEQLEVFKKNAKTVGVILMVIGFLGALFPVAASLTTVVFVAWMLLMSAFLVGYFTYKSDAGDWRGWLKSLIFLGVGIYMLVNPAGGIATLGLLFSIYFFMDAFSGFALASSFYPNKGWGIWAINAVLSLLMAMIFVIGWPQTSIVLIGLLVGFSLFFDGLALVMGANLFDKIENNERN</sequence>
<keyword evidence="1" id="KW-0472">Membrane</keyword>
<dbReference type="STRING" id="1630136.AS592_02560"/>
<evidence type="ECO:0000313" key="3">
    <source>
        <dbReference type="Proteomes" id="UP000075359"/>
    </source>
</evidence>
<dbReference type="RefSeq" id="WP_067328947.1">
    <property type="nucleotide sequence ID" value="NZ_LNKT01000002.1"/>
</dbReference>
<evidence type="ECO:0000256" key="1">
    <source>
        <dbReference type="SAM" id="Phobius"/>
    </source>
</evidence>
<feature type="transmembrane region" description="Helical" evidence="1">
    <location>
        <begin position="44"/>
        <end position="63"/>
    </location>
</feature>
<feature type="transmembrane region" description="Helical" evidence="1">
    <location>
        <begin position="152"/>
        <end position="176"/>
    </location>
</feature>
<feature type="transmembrane region" description="Helical" evidence="1">
    <location>
        <begin position="21"/>
        <end position="38"/>
    </location>
</feature>
<accession>A0A151CI94</accession>
<evidence type="ECO:0000313" key="2">
    <source>
        <dbReference type="EMBL" id="KYJ87241.1"/>
    </source>
</evidence>
<proteinExistence type="predicted"/>
<feature type="transmembrane region" description="Helical" evidence="1">
    <location>
        <begin position="127"/>
        <end position="146"/>
    </location>
</feature>
<dbReference type="Proteomes" id="UP000075359">
    <property type="component" value="Unassembled WGS sequence"/>
</dbReference>
<name>A0A151CI94_9BACT</name>
<dbReference type="OrthoDB" id="5295041at2"/>
<evidence type="ECO:0008006" key="4">
    <source>
        <dbReference type="Google" id="ProtNLM"/>
    </source>
</evidence>
<keyword evidence="1" id="KW-1133">Transmembrane helix</keyword>
<keyword evidence="3" id="KW-1185">Reference proteome</keyword>
<dbReference type="EMBL" id="LNKT01000002">
    <property type="protein sequence ID" value="KYJ87241.1"/>
    <property type="molecule type" value="Genomic_DNA"/>
</dbReference>
<organism evidence="2 3">
    <name type="scientific">Sulfurovum riftiae</name>
    <dbReference type="NCBI Taxonomy" id="1630136"/>
    <lineage>
        <taxon>Bacteria</taxon>
        <taxon>Pseudomonadati</taxon>
        <taxon>Campylobacterota</taxon>
        <taxon>Epsilonproteobacteria</taxon>
        <taxon>Campylobacterales</taxon>
        <taxon>Sulfurovaceae</taxon>
        <taxon>Sulfurovum</taxon>
    </lineage>
</organism>
<dbReference type="Pfam" id="PF03729">
    <property type="entry name" value="DUF308"/>
    <property type="match status" value="1"/>
</dbReference>
<dbReference type="InterPro" id="IPR052712">
    <property type="entry name" value="Acid_resist_chaperone_HdeD"/>
</dbReference>
<dbReference type="GO" id="GO:0005886">
    <property type="term" value="C:plasma membrane"/>
    <property type="evidence" value="ECO:0007669"/>
    <property type="project" value="TreeGrafter"/>
</dbReference>
<dbReference type="PANTHER" id="PTHR34989">
    <property type="entry name" value="PROTEIN HDED"/>
    <property type="match status" value="1"/>
</dbReference>
<dbReference type="PANTHER" id="PTHR34989:SF1">
    <property type="entry name" value="PROTEIN HDED"/>
    <property type="match status" value="1"/>
</dbReference>
<dbReference type="InterPro" id="IPR005325">
    <property type="entry name" value="DUF308_memb"/>
</dbReference>
<keyword evidence="1" id="KW-0812">Transmembrane</keyword>
<dbReference type="AlphaFoldDB" id="A0A151CI94"/>